<gene>
    <name evidence="2" type="ORF">IAD17_01595</name>
</gene>
<evidence type="ECO:0000259" key="1">
    <source>
        <dbReference type="Pfam" id="PF13240"/>
    </source>
</evidence>
<dbReference type="AlphaFoldDB" id="A0A9D1L500"/>
<comment type="caution">
    <text evidence="2">The sequence shown here is derived from an EMBL/GenBank/DDBJ whole genome shotgun (WGS) entry which is preliminary data.</text>
</comment>
<evidence type="ECO:0000313" key="2">
    <source>
        <dbReference type="EMBL" id="HIU23602.1"/>
    </source>
</evidence>
<reference evidence="2" key="2">
    <citation type="journal article" date="2021" name="PeerJ">
        <title>Extensive microbial diversity within the chicken gut microbiome revealed by metagenomics and culture.</title>
        <authorList>
            <person name="Gilroy R."/>
            <person name="Ravi A."/>
            <person name="Getino M."/>
            <person name="Pursley I."/>
            <person name="Horton D.L."/>
            <person name="Alikhan N.F."/>
            <person name="Baker D."/>
            <person name="Gharbi K."/>
            <person name="Hall N."/>
            <person name="Watson M."/>
            <person name="Adriaenssens E.M."/>
            <person name="Foster-Nyarko E."/>
            <person name="Jarju S."/>
            <person name="Secka A."/>
            <person name="Antonio M."/>
            <person name="Oren A."/>
            <person name="Chaudhuri R.R."/>
            <person name="La Ragione R."/>
            <person name="Hildebrand F."/>
            <person name="Pallen M.J."/>
        </authorList>
    </citation>
    <scope>NUCLEOTIDE SEQUENCE</scope>
    <source>
        <strain evidence="2">ChiHjej12B11-29160</strain>
    </source>
</reference>
<evidence type="ECO:0000313" key="3">
    <source>
        <dbReference type="Proteomes" id="UP000824078"/>
    </source>
</evidence>
<dbReference type="Pfam" id="PF13240">
    <property type="entry name" value="Zn_Ribbon_1"/>
    <property type="match status" value="1"/>
</dbReference>
<reference evidence="2" key="1">
    <citation type="submission" date="2020-10" db="EMBL/GenBank/DDBJ databases">
        <authorList>
            <person name="Gilroy R."/>
        </authorList>
    </citation>
    <scope>NUCLEOTIDE SEQUENCE</scope>
    <source>
        <strain evidence="2">ChiHjej12B11-29160</strain>
    </source>
</reference>
<accession>A0A9D1L500</accession>
<feature type="domain" description="Zinc-ribbon" evidence="1">
    <location>
        <begin position="25"/>
        <end position="46"/>
    </location>
</feature>
<dbReference type="Proteomes" id="UP000824078">
    <property type="component" value="Unassembled WGS sequence"/>
</dbReference>
<dbReference type="EMBL" id="DVMQ01000006">
    <property type="protein sequence ID" value="HIU23602.1"/>
    <property type="molecule type" value="Genomic_DNA"/>
</dbReference>
<dbReference type="InterPro" id="IPR026870">
    <property type="entry name" value="Zinc_ribbon_dom"/>
</dbReference>
<organism evidence="2 3">
    <name type="scientific">Candidatus Coprovicinus avistercoris</name>
    <dbReference type="NCBI Taxonomy" id="2840754"/>
    <lineage>
        <taxon>Bacteria</taxon>
        <taxon>Bacillati</taxon>
        <taxon>Actinomycetota</taxon>
        <taxon>Coriobacteriia</taxon>
        <taxon>Coriobacteriales</taxon>
        <taxon>Coriobacteriaceae</taxon>
        <taxon>Coriobacteriaceae incertae sedis</taxon>
        <taxon>Candidatus Coprovicinus</taxon>
    </lineage>
</organism>
<sequence>MPQSGYTAPVISGQNVDQEHVQPRFCPQCGNPLVPGDKFCRNCGKAIAPQEYTND</sequence>
<proteinExistence type="predicted"/>
<name>A0A9D1L500_9ACTN</name>
<protein>
    <submittedName>
        <fullName evidence="2">Zinc ribbon domain-containing protein</fullName>
    </submittedName>
</protein>